<evidence type="ECO:0000256" key="5">
    <source>
        <dbReference type="SAM" id="Coils"/>
    </source>
</evidence>
<feature type="transmembrane region" description="Helical" evidence="7">
    <location>
        <begin position="147"/>
        <end position="165"/>
    </location>
</feature>
<dbReference type="GO" id="GO:0050982">
    <property type="term" value="P:detection of mechanical stimulus"/>
    <property type="evidence" value="ECO:0007669"/>
    <property type="project" value="TreeGrafter"/>
</dbReference>
<feature type="transmembrane region" description="Helical" evidence="7">
    <location>
        <begin position="1344"/>
        <end position="1363"/>
    </location>
</feature>
<evidence type="ECO:0000256" key="1">
    <source>
        <dbReference type="ARBA" id="ARBA00004141"/>
    </source>
</evidence>
<feature type="domain" description="Polycystin cation channel PKD1/PKD2" evidence="8">
    <location>
        <begin position="1261"/>
        <end position="1404"/>
    </location>
</feature>
<dbReference type="VEuPathDB" id="ToxoDB:BESB_005800"/>
<dbReference type="InterPro" id="IPR051223">
    <property type="entry name" value="Polycystin"/>
</dbReference>
<feature type="transmembrane region" description="Helical" evidence="7">
    <location>
        <begin position="1316"/>
        <end position="1338"/>
    </location>
</feature>
<evidence type="ECO:0000256" key="3">
    <source>
        <dbReference type="ARBA" id="ARBA00022989"/>
    </source>
</evidence>
<feature type="transmembrane region" description="Helical" evidence="7">
    <location>
        <begin position="645"/>
        <end position="667"/>
    </location>
</feature>
<feature type="transmembrane region" description="Helical" evidence="7">
    <location>
        <begin position="575"/>
        <end position="603"/>
    </location>
</feature>
<feature type="transmembrane region" description="Helical" evidence="7">
    <location>
        <begin position="468"/>
        <end position="490"/>
    </location>
</feature>
<dbReference type="Pfam" id="PF08016">
    <property type="entry name" value="PKD_channel"/>
    <property type="match status" value="1"/>
</dbReference>
<feature type="transmembrane region" description="Helical" evidence="7">
    <location>
        <begin position="1139"/>
        <end position="1163"/>
    </location>
</feature>
<dbReference type="GO" id="GO:0005262">
    <property type="term" value="F:calcium channel activity"/>
    <property type="evidence" value="ECO:0007669"/>
    <property type="project" value="TreeGrafter"/>
</dbReference>
<feature type="transmembrane region" description="Helical" evidence="7">
    <location>
        <begin position="842"/>
        <end position="867"/>
    </location>
</feature>
<feature type="region of interest" description="Disordered" evidence="6">
    <location>
        <begin position="1189"/>
        <end position="1210"/>
    </location>
</feature>
<organism evidence="9 10">
    <name type="scientific">Besnoitia besnoiti</name>
    <name type="common">Apicomplexan protozoan</name>
    <dbReference type="NCBI Taxonomy" id="94643"/>
    <lineage>
        <taxon>Eukaryota</taxon>
        <taxon>Sar</taxon>
        <taxon>Alveolata</taxon>
        <taxon>Apicomplexa</taxon>
        <taxon>Conoidasida</taxon>
        <taxon>Coccidia</taxon>
        <taxon>Eucoccidiorida</taxon>
        <taxon>Eimeriorina</taxon>
        <taxon>Sarcocystidae</taxon>
        <taxon>Besnoitia</taxon>
    </lineage>
</organism>
<accession>A0A2A9MJZ4</accession>
<dbReference type="OrthoDB" id="330982at2759"/>
<dbReference type="KEGG" id="bbes:BESB_005800"/>
<evidence type="ECO:0000256" key="7">
    <source>
        <dbReference type="SAM" id="Phobius"/>
    </source>
</evidence>
<dbReference type="InterPro" id="IPR013122">
    <property type="entry name" value="PKD1_2_channel"/>
</dbReference>
<sequence>MRPLPPVLTTKAANKPKPIPASQPFQAPLWELPYVPPKDAPTTPAPEAPVQAPVVEVAPTRVELPPPAPAPLVLAPEKKLRERKVREKEELQDPSKRDVGEVLRNQKTLTRREVYRRRLFPVSFEYAAGQVSEADIILGERPNLVEAIAYFLFLVAFIVFVAANADISLVHSANSSLYRTLAATHVPSGSGYNGFSALAAQSDPALTEVTVKGSDALYVSLPTLKTKADTASWLRDGLFGLPSFPHIGKSVVCGPCVRLTVRRVSFVTESSEIGYTEVWPVDAASPSQRLGSGKLELTSPLSEVLGGVTDGTQGRLQWTYTAYPVGSDKTFNAGGGYAQMVCGADAKEMLENLSQHQPLSRFPPWFLPNALIGNRRTVNVVADFLSVNPESYATSYTAITFQFTSAGSLTWRVRSRTALSSEGKNLAGVRYGSFGIAVAFLLAYLWYQYVQVRVAGGFRPFVKDWWNAFAVVHLLLVLLTFAFFLLASFVTSVPAASGVFTEEGFQTVQSEWLKGDLTESFNEKAATVERVATFSQLFWTMAAIGTLCGCVLMIRYLRVWGGAAAKTMDWTLKRLFLPTLMCIAFMLVVLSLFVAIGNISFGIDNRAFAGYYESLTASASFLLGGTVGNYNVYDIVEDHRIFAGLYFGPLFILFSFVCFNILVALVLKTYDYCAEEVEKSMKKQKKKEDDYRQTRLGRCMHGLSTFWNEVSAGITSTHANEKIVDLASESSQGEKEEADDDEPPQYPGWMWQSMGLPSPYTEEGWIDPHIWSEYGPLYGAWGECYDIYGGTAAEGGWMNADDFYYMQYADMQSQPAIPEIDKIQRVVQYKQADDRETSWHKILWTSFLCVLVVVVSWQVLISSALPLQNSVNAALRRTTWTPPPTSYTFDDQSLGLKPLALTVLHPSRPFTSIQTADDIHSWLGSETGFFYFLRKTTPSDFWEKIFAAGATTPDNATSRPFLINSWGSMPLPLSVRLRLRLSSTTSTYPLSFNFLATDASTYDLFLSSGSSDDELLALLKRFETKKLVRAACSSLEISFLLYNNFKKRNQVSLASIKFDVTSGGSVKTVVHVPSMGLKPYDKQQGGAAIILQSFVLLMLLFFVASGLYLLYRSFHDAPLDHINCGSVCFRLFSYFCDNFFNLLDLVLLTLFIAAVVLWCFFAFSTVHRIYFTTSGSGFAFSAGTTEAPQAAPEEAPQTAPEEAPQAAPEEAPQAAMFAKRAAAAAASGEASPEAFAGSSSSPDAGAGAAPGADSALYQEMNGLFSSLREAQHLLEVYVQLCGAVVGLAFMRTLRLFEKRKRMVVLFFTVVEAFQHLLFLIFTLFFAYLGLVFTCYLSFGSDVDAFAGVQASFVSSFLLLLGSFPLSDLFRANGSVAAIVVYPFLFLVNLIFLSLFLSVLLRSFAARLGEVESAEALLARPPRTLMQSVRLFFKELVCQFEAPAAAPAARTPPAAEAGEEEESLDEFAVVQEIDEAARKRRNKPLKVIEVPKEIVTTQLTDEQWIKLPPKVREWAAVEAGEFADLFRQLFVQSELAGEKKVGFIQQTEKKFFEKISVLAKEVEQQEAHLGHRLAVYKNNIRIEQDKLANYTTYLEQALDERQRELEMLRRELELIKTRAEERKQEADRRRASRH</sequence>
<evidence type="ECO:0000256" key="2">
    <source>
        <dbReference type="ARBA" id="ARBA00022692"/>
    </source>
</evidence>
<dbReference type="Gene3D" id="1.10.287.70">
    <property type="match status" value="1"/>
</dbReference>
<feature type="coiled-coil region" evidence="5">
    <location>
        <begin position="1590"/>
        <end position="1628"/>
    </location>
</feature>
<feature type="region of interest" description="Disordered" evidence="6">
    <location>
        <begin position="1"/>
        <end position="24"/>
    </location>
</feature>
<name>A0A2A9MJZ4_BESBE</name>
<comment type="caution">
    <text evidence="9">The sequence shown here is derived from an EMBL/GenBank/DDBJ whole genome shotgun (WGS) entry which is preliminary data.</text>
</comment>
<keyword evidence="4 7" id="KW-0472">Membrane</keyword>
<keyword evidence="5" id="KW-0175">Coiled coil</keyword>
<evidence type="ECO:0000256" key="6">
    <source>
        <dbReference type="SAM" id="MobiDB-lite"/>
    </source>
</evidence>
<evidence type="ECO:0000313" key="9">
    <source>
        <dbReference type="EMBL" id="PFH38239.1"/>
    </source>
</evidence>
<keyword evidence="10" id="KW-1185">Reference proteome</keyword>
<evidence type="ECO:0000256" key="4">
    <source>
        <dbReference type="ARBA" id="ARBA00023136"/>
    </source>
</evidence>
<dbReference type="RefSeq" id="XP_029222248.1">
    <property type="nucleotide sequence ID" value="XM_029359335.1"/>
</dbReference>
<dbReference type="EMBL" id="NWUJ01000001">
    <property type="protein sequence ID" value="PFH38239.1"/>
    <property type="molecule type" value="Genomic_DNA"/>
</dbReference>
<reference evidence="9 10" key="1">
    <citation type="submission" date="2017-09" db="EMBL/GenBank/DDBJ databases">
        <title>Genome sequencing of Besnoitia besnoiti strain Bb-Ger1.</title>
        <authorList>
            <person name="Schares G."/>
            <person name="Venepally P."/>
            <person name="Lorenzi H.A."/>
        </authorList>
    </citation>
    <scope>NUCLEOTIDE SEQUENCE [LARGE SCALE GENOMIC DNA]</scope>
    <source>
        <strain evidence="9 10">Bb-Ger1</strain>
    </source>
</reference>
<feature type="transmembrane region" description="Helical" evidence="7">
    <location>
        <begin position="1087"/>
        <end position="1111"/>
    </location>
</feature>
<dbReference type="GeneID" id="40305643"/>
<comment type="subcellular location">
    <subcellularLocation>
        <location evidence="1">Membrane</location>
        <topology evidence="1">Multi-pass membrane protein</topology>
    </subcellularLocation>
</comment>
<feature type="transmembrane region" description="Helical" evidence="7">
    <location>
        <begin position="428"/>
        <end position="447"/>
    </location>
</feature>
<dbReference type="GO" id="GO:0016020">
    <property type="term" value="C:membrane"/>
    <property type="evidence" value="ECO:0007669"/>
    <property type="project" value="UniProtKB-SubCell"/>
</dbReference>
<dbReference type="STRING" id="94643.A0A2A9MJZ4"/>
<proteinExistence type="predicted"/>
<gene>
    <name evidence="9" type="ORF">BESB_005800</name>
</gene>
<evidence type="ECO:0000313" key="10">
    <source>
        <dbReference type="Proteomes" id="UP000224006"/>
    </source>
</evidence>
<dbReference type="Proteomes" id="UP000224006">
    <property type="component" value="Chromosome I"/>
</dbReference>
<feature type="transmembrane region" description="Helical" evidence="7">
    <location>
        <begin position="615"/>
        <end position="633"/>
    </location>
</feature>
<feature type="transmembrane region" description="Helical" evidence="7">
    <location>
        <begin position="537"/>
        <end position="554"/>
    </location>
</feature>
<evidence type="ECO:0000259" key="8">
    <source>
        <dbReference type="Pfam" id="PF08016"/>
    </source>
</evidence>
<dbReference type="PANTHER" id="PTHR10877:SF197">
    <property type="entry name" value="POLYCYSTIC KIDNEY DISEASE PROTEIN 1-LIKE 2"/>
    <property type="match status" value="1"/>
</dbReference>
<feature type="transmembrane region" description="Helical" evidence="7">
    <location>
        <begin position="1276"/>
        <end position="1296"/>
    </location>
</feature>
<dbReference type="PANTHER" id="PTHR10877">
    <property type="entry name" value="POLYCYSTIN FAMILY MEMBER"/>
    <property type="match status" value="1"/>
</dbReference>
<feature type="transmembrane region" description="Helical" evidence="7">
    <location>
        <begin position="1375"/>
        <end position="1400"/>
    </location>
</feature>
<protein>
    <recommendedName>
        <fullName evidence="8">Polycystin cation channel PKD1/PKD2 domain-containing protein</fullName>
    </recommendedName>
</protein>
<keyword evidence="3 7" id="KW-1133">Transmembrane helix</keyword>
<keyword evidence="2 7" id="KW-0812">Transmembrane</keyword>